<feature type="modified residue" description="N6-(pyridoxal phosphate)lysine" evidence="8 9">
    <location>
        <position position="687"/>
    </location>
</feature>
<accession>E6YH50</accession>
<dbReference type="eggNOG" id="COG0403">
    <property type="taxonomic scope" value="Bacteria"/>
</dbReference>
<evidence type="ECO:0000256" key="1">
    <source>
        <dbReference type="ARBA" id="ARBA00001933"/>
    </source>
</evidence>
<dbReference type="GO" id="GO:0019464">
    <property type="term" value="P:glycine decarboxylation via glycine cleavage system"/>
    <property type="evidence" value="ECO:0007669"/>
    <property type="project" value="UniProtKB-UniRule"/>
</dbReference>
<dbReference type="HOGENOM" id="CLU_004620_3_2_5"/>
<dbReference type="InterPro" id="IPR015424">
    <property type="entry name" value="PyrdxlP-dep_Trfase"/>
</dbReference>
<reference evidence="13" key="1">
    <citation type="submission" date="2009-11" db="EMBL/GenBank/DDBJ databases">
        <title>Genome sequencing of Bartonella species and comparative genomics.</title>
        <authorList>
            <person name="Engel P."/>
            <person name="Salzburger W."/>
            <person name="Marius L."/>
            <person name="Chao-Chin C."/>
            <person name="Soichi M."/>
            <person name="Christa L."/>
            <person name="Alexandra C."/>
            <person name="Aurelie L."/>
            <person name="Claudine M."/>
            <person name="Stephan S.C."/>
            <person name="Christoph D."/>
        </authorList>
    </citation>
    <scope>NUCLEOTIDE SEQUENCE [LARGE SCALE GENOMIC DNA]</scope>
    <source>
        <strain evidence="13">CIP 104772 / 73</strain>
    </source>
</reference>
<dbReference type="NCBIfam" id="TIGR00461">
    <property type="entry name" value="gcvP"/>
    <property type="match status" value="1"/>
</dbReference>
<comment type="similarity">
    <text evidence="3 8">Belongs to the GcvP family.</text>
</comment>
<dbReference type="InterPro" id="IPR020581">
    <property type="entry name" value="GDC_P"/>
</dbReference>
<evidence type="ECO:0000256" key="3">
    <source>
        <dbReference type="ARBA" id="ARBA00010756"/>
    </source>
</evidence>
<dbReference type="STRING" id="696125.BARCL_0507"/>
<sequence>MSVMEEHRFVSRHIGLRPDEIQKMLGVLALDSVEALVSEAVPQSVHLKRSLNLPEAASEAQALEELSEIMERNHVRKSFIGQGYYGTFVPPVILRNLFENPAWYTAYTPYQAEISQGRLELLFYFQTLVSELTGLPIAAASLLDEATALAEANAVAVRFAREKKTKISIQGFLHPQTLSVAKTRAETQGIHMNEKSKICSDTAAVVLPWPDTRGCFNNYSEVIKEAKEKGALVIVVADPLALTLMEAPAKWGADIVVGSMQRYGVPMGFGGPHAGYLAVSDSLMRLIPGRIVGQSTDTKGRIGFRLALQTREQHIRRDKATSNICTAQALLANMAVAYAIWHGPQGLQEIAKRVHRLTCRFAAGLEAAGVRCEGEHFFDCISVFVEKRAQDIADQAEMGGRLVRIFDDDWVGINFDELSTEEDAIALARLFNAQLPDETAARLLGKRRDANFLSQSFFHAVHSETDMMRFLRRLSDKDLALDRAMIPLGSCTMKLNAAAELIPVSWPTVANIHPFAPKDDVLGYQEMMSQLNEWLCEITGFAQVSFQPNSGAQGEYAGLLAIRRYHQSRGDCQRNICLIPASAHGTNPASAHMAGMEVVVVKCLSDGDVDIDDLKVKAQLHKTHLAALMITYPSTHGVYEENIKDICAIIHENGGQVYFDGANLNALVGLARPADMGADVCHMNLHKTFAIPHGGGGPGVGPIGVGMHLKPFLPGHEQDKTTHAVSAAPYGSASILVVTWMYIRMMGADGLKCATQVAILNANYVAERLSKAYSILYRGKRGRVAHECIVDTRSLKEQYGISVDDIAKRLIDYGFHAPTMSFPVPGTLMIEPTESEPKAEIDRLCDALLSIAEESKKIGAGIWPKDDNPLVNAPHTLADTLDDNWKRVYSRKEAAFPNPYLDPANKYWPPVSRIDNVSGDRMLICSCPPLVNTF</sequence>
<evidence type="ECO:0000313" key="13">
    <source>
        <dbReference type="Proteomes" id="UP000009101"/>
    </source>
</evidence>
<dbReference type="SUPFAM" id="SSF53383">
    <property type="entry name" value="PLP-dependent transferases"/>
    <property type="match status" value="2"/>
</dbReference>
<dbReference type="CDD" id="cd00613">
    <property type="entry name" value="GDC-P"/>
    <property type="match status" value="2"/>
</dbReference>
<dbReference type="InterPro" id="IPR049316">
    <property type="entry name" value="GDC-P_C"/>
</dbReference>
<dbReference type="PANTHER" id="PTHR11773">
    <property type="entry name" value="GLYCINE DEHYDROGENASE, DECARBOXYLATING"/>
    <property type="match status" value="1"/>
</dbReference>
<comment type="subunit">
    <text evidence="4 8">The glycine cleavage system is composed of four proteins: P, T, L and H.</text>
</comment>
<organism evidence="12 13">
    <name type="scientific">Bartonella clarridgeiae (strain CCUG 45776 / CIP 104772 / 73)</name>
    <dbReference type="NCBI Taxonomy" id="696125"/>
    <lineage>
        <taxon>Bacteria</taxon>
        <taxon>Pseudomonadati</taxon>
        <taxon>Pseudomonadota</taxon>
        <taxon>Alphaproteobacteria</taxon>
        <taxon>Hyphomicrobiales</taxon>
        <taxon>Bartonellaceae</taxon>
        <taxon>Bartonella</taxon>
    </lineage>
</organism>
<evidence type="ECO:0000259" key="10">
    <source>
        <dbReference type="Pfam" id="PF02347"/>
    </source>
</evidence>
<evidence type="ECO:0000256" key="7">
    <source>
        <dbReference type="ARBA" id="ARBA00049026"/>
    </source>
</evidence>
<dbReference type="GO" id="GO:0030170">
    <property type="term" value="F:pyridoxal phosphate binding"/>
    <property type="evidence" value="ECO:0007669"/>
    <property type="project" value="TreeGrafter"/>
</dbReference>
<evidence type="ECO:0000256" key="9">
    <source>
        <dbReference type="PIRSR" id="PIRSR603437-50"/>
    </source>
</evidence>
<comment type="cofactor">
    <cofactor evidence="1 8 9">
        <name>pyridoxal 5'-phosphate</name>
        <dbReference type="ChEBI" id="CHEBI:597326"/>
    </cofactor>
</comment>
<keyword evidence="13" id="KW-1185">Reference proteome</keyword>
<name>E6YH50_BARC7</name>
<gene>
    <name evidence="8 12" type="primary">gcvP</name>
    <name evidence="12" type="ordered locus">BARCL_0507</name>
</gene>
<dbReference type="KEGG" id="bcd:BARCL_0507"/>
<dbReference type="GO" id="GO:0016594">
    <property type="term" value="F:glycine binding"/>
    <property type="evidence" value="ECO:0007669"/>
    <property type="project" value="TreeGrafter"/>
</dbReference>
<dbReference type="InterPro" id="IPR003437">
    <property type="entry name" value="GcvP"/>
</dbReference>
<evidence type="ECO:0000256" key="4">
    <source>
        <dbReference type="ARBA" id="ARBA00011690"/>
    </source>
</evidence>
<dbReference type="FunFam" id="3.40.640.10:FF:000007">
    <property type="entry name" value="glycine dehydrogenase (Decarboxylating), mitochondrial"/>
    <property type="match status" value="1"/>
</dbReference>
<dbReference type="Gene3D" id="3.90.1150.10">
    <property type="entry name" value="Aspartate Aminotransferase, domain 1"/>
    <property type="match status" value="2"/>
</dbReference>
<dbReference type="Proteomes" id="UP000009101">
    <property type="component" value="Chromosome"/>
</dbReference>
<reference evidence="12 13" key="2">
    <citation type="journal article" date="2011" name="PLoS Genet.">
        <title>Parallel evolution of a type IV secretion system in radiating lineages of the host-restricted bacterial pathogen Bartonella.</title>
        <authorList>
            <person name="Engel P."/>
            <person name="Salzburger W."/>
            <person name="Liesch M."/>
            <person name="Chang C.C."/>
            <person name="Maruyama S."/>
            <person name="Lanz C."/>
            <person name="Calteau A."/>
            <person name="Lajus A."/>
            <person name="Medigue C."/>
            <person name="Schuster S.C."/>
            <person name="Dehio C."/>
        </authorList>
    </citation>
    <scope>NUCLEOTIDE SEQUENCE [LARGE SCALE GENOMIC DNA]</scope>
    <source>
        <strain evidence="13">CIP 104772 / 73</strain>
    </source>
</reference>
<dbReference type="eggNOG" id="COG1003">
    <property type="taxonomic scope" value="Bacteria"/>
</dbReference>
<dbReference type="Pfam" id="PF02347">
    <property type="entry name" value="GDC-P"/>
    <property type="match status" value="2"/>
</dbReference>
<dbReference type="InterPro" id="IPR015421">
    <property type="entry name" value="PyrdxlP-dep_Trfase_major"/>
</dbReference>
<dbReference type="InterPro" id="IPR049315">
    <property type="entry name" value="GDC-P_N"/>
</dbReference>
<comment type="catalytic activity">
    <reaction evidence="7 8">
        <text>N(6)-[(R)-lipoyl]-L-lysyl-[glycine-cleavage complex H protein] + glycine + H(+) = N(6)-[(R)-S(8)-aminomethyldihydrolipoyl]-L-lysyl-[glycine-cleavage complex H protein] + CO2</text>
        <dbReference type="Rhea" id="RHEA:24304"/>
        <dbReference type="Rhea" id="RHEA-COMP:10494"/>
        <dbReference type="Rhea" id="RHEA-COMP:10495"/>
        <dbReference type="ChEBI" id="CHEBI:15378"/>
        <dbReference type="ChEBI" id="CHEBI:16526"/>
        <dbReference type="ChEBI" id="CHEBI:57305"/>
        <dbReference type="ChEBI" id="CHEBI:83099"/>
        <dbReference type="ChEBI" id="CHEBI:83143"/>
        <dbReference type="EC" id="1.4.4.2"/>
    </reaction>
</comment>
<keyword evidence="5 8" id="KW-0663">Pyridoxal phosphate</keyword>
<feature type="domain" description="Glycine dehydrogenase C-terminal" evidence="11">
    <location>
        <begin position="754"/>
        <end position="875"/>
    </location>
</feature>
<dbReference type="EC" id="1.4.4.2" evidence="8"/>
<evidence type="ECO:0000256" key="5">
    <source>
        <dbReference type="ARBA" id="ARBA00022898"/>
    </source>
</evidence>
<proteinExistence type="inferred from homology"/>
<dbReference type="FunFam" id="3.90.1150.10:FF:000007">
    <property type="entry name" value="Glycine dehydrogenase (decarboxylating), mitochondrial"/>
    <property type="match status" value="1"/>
</dbReference>
<dbReference type="PANTHER" id="PTHR11773:SF1">
    <property type="entry name" value="GLYCINE DEHYDROGENASE (DECARBOXYLATING), MITOCHONDRIAL"/>
    <property type="match status" value="1"/>
</dbReference>
<comment type="function">
    <text evidence="2 8">The glycine cleavage system catalyzes the degradation of glycine. The P protein binds the alpha-amino group of glycine through its pyridoxal phosphate cofactor; CO(2) is released and the remaining methylamine moiety is then transferred to the lipoamide cofactor of the H protein.</text>
</comment>
<dbReference type="Pfam" id="PF21478">
    <property type="entry name" value="GcvP2_C"/>
    <property type="match status" value="1"/>
</dbReference>
<feature type="domain" description="Glycine cleavage system P-protein N-terminal" evidence="10">
    <location>
        <begin position="462"/>
        <end position="715"/>
    </location>
</feature>
<protein>
    <recommendedName>
        <fullName evidence="8">Glycine dehydrogenase (decarboxylating)</fullName>
        <ecNumber evidence="8">1.4.4.2</ecNumber>
    </recommendedName>
    <alternativeName>
        <fullName evidence="8">Glycine cleavage system P-protein</fullName>
    </alternativeName>
    <alternativeName>
        <fullName evidence="8">Glycine decarboxylase</fullName>
    </alternativeName>
    <alternativeName>
        <fullName evidence="8">Glycine dehydrogenase (aminomethyl-transferring)</fullName>
    </alternativeName>
</protein>
<dbReference type="NCBIfam" id="NF003346">
    <property type="entry name" value="PRK04366.1"/>
    <property type="match status" value="1"/>
</dbReference>
<dbReference type="EMBL" id="FN645454">
    <property type="protein sequence ID" value="CBI76188.1"/>
    <property type="molecule type" value="Genomic_DNA"/>
</dbReference>
<keyword evidence="6 8" id="KW-0560">Oxidoreductase</keyword>
<dbReference type="GO" id="GO:0005829">
    <property type="term" value="C:cytosol"/>
    <property type="evidence" value="ECO:0007669"/>
    <property type="project" value="TreeGrafter"/>
</dbReference>
<evidence type="ECO:0000313" key="12">
    <source>
        <dbReference type="EMBL" id="CBI76188.1"/>
    </source>
</evidence>
<evidence type="ECO:0000256" key="2">
    <source>
        <dbReference type="ARBA" id="ARBA00003788"/>
    </source>
</evidence>
<evidence type="ECO:0000256" key="6">
    <source>
        <dbReference type="ARBA" id="ARBA00023002"/>
    </source>
</evidence>
<dbReference type="NCBIfam" id="NF001696">
    <property type="entry name" value="PRK00451.1"/>
    <property type="match status" value="1"/>
</dbReference>
<evidence type="ECO:0000259" key="11">
    <source>
        <dbReference type="Pfam" id="PF21478"/>
    </source>
</evidence>
<dbReference type="AlphaFoldDB" id="E6YH50"/>
<dbReference type="Gene3D" id="3.40.640.10">
    <property type="entry name" value="Type I PLP-dependent aspartate aminotransferase-like (Major domain)"/>
    <property type="match status" value="2"/>
</dbReference>
<dbReference type="GO" id="GO:0005960">
    <property type="term" value="C:glycine cleavage complex"/>
    <property type="evidence" value="ECO:0007669"/>
    <property type="project" value="TreeGrafter"/>
</dbReference>
<evidence type="ECO:0000256" key="8">
    <source>
        <dbReference type="HAMAP-Rule" id="MF_00711"/>
    </source>
</evidence>
<feature type="domain" description="Glycine cleavage system P-protein N-terminal" evidence="10">
    <location>
        <begin position="12"/>
        <end position="429"/>
    </location>
</feature>
<dbReference type="InterPro" id="IPR015422">
    <property type="entry name" value="PyrdxlP-dep_Trfase_small"/>
</dbReference>
<dbReference type="HAMAP" id="MF_00711">
    <property type="entry name" value="GcvP"/>
    <property type="match status" value="1"/>
</dbReference>
<dbReference type="GO" id="GO:0004375">
    <property type="term" value="F:glycine dehydrogenase (decarboxylating) activity"/>
    <property type="evidence" value="ECO:0007669"/>
    <property type="project" value="UniProtKB-EC"/>
</dbReference>